<dbReference type="Proteomes" id="UP000308199">
    <property type="component" value="Unassembled WGS sequence"/>
</dbReference>
<feature type="transmembrane region" description="Helical" evidence="11">
    <location>
        <begin position="521"/>
        <end position="541"/>
    </location>
</feature>
<dbReference type="OrthoDB" id="377083at2759"/>
<keyword evidence="13" id="KW-1185">Reference proteome</keyword>
<evidence type="ECO:0000256" key="2">
    <source>
        <dbReference type="ARBA" id="ARBA00010794"/>
    </source>
</evidence>
<gene>
    <name evidence="12" type="ORF">EW145_g1022</name>
</gene>
<feature type="transmembrane region" description="Helical" evidence="11">
    <location>
        <begin position="787"/>
        <end position="811"/>
    </location>
</feature>
<dbReference type="PANTHER" id="PTHR13205:SF15">
    <property type="entry name" value="DOLICHOL KINASE"/>
    <property type="match status" value="1"/>
</dbReference>
<keyword evidence="9 11" id="KW-0472">Membrane</keyword>
<evidence type="ECO:0000256" key="4">
    <source>
        <dbReference type="ARBA" id="ARBA00022679"/>
    </source>
</evidence>
<dbReference type="AlphaFoldDB" id="A0A4V3XDS6"/>
<feature type="transmembrane region" description="Helical" evidence="11">
    <location>
        <begin position="561"/>
        <end position="585"/>
    </location>
</feature>
<dbReference type="InterPro" id="IPR032974">
    <property type="entry name" value="Polypren_kinase"/>
</dbReference>
<dbReference type="EC" id="2.7.1.108" evidence="3"/>
<comment type="subcellular location">
    <subcellularLocation>
        <location evidence="1">Endoplasmic reticulum membrane</location>
        <topology evidence="1">Multi-pass membrane protein</topology>
    </subcellularLocation>
</comment>
<proteinExistence type="inferred from homology"/>
<evidence type="ECO:0000313" key="13">
    <source>
        <dbReference type="Proteomes" id="UP000308199"/>
    </source>
</evidence>
<organism evidence="12 13">
    <name type="scientific">Phellinidium pouzarii</name>
    <dbReference type="NCBI Taxonomy" id="167371"/>
    <lineage>
        <taxon>Eukaryota</taxon>
        <taxon>Fungi</taxon>
        <taxon>Dikarya</taxon>
        <taxon>Basidiomycota</taxon>
        <taxon>Agaricomycotina</taxon>
        <taxon>Agaricomycetes</taxon>
        <taxon>Hymenochaetales</taxon>
        <taxon>Hymenochaetaceae</taxon>
        <taxon>Phellinidium</taxon>
    </lineage>
</organism>
<dbReference type="GO" id="GO:0005789">
    <property type="term" value="C:endoplasmic reticulum membrane"/>
    <property type="evidence" value="ECO:0007669"/>
    <property type="project" value="UniProtKB-SubCell"/>
</dbReference>
<dbReference type="GO" id="GO:0043048">
    <property type="term" value="P:dolichyl monophosphate biosynthetic process"/>
    <property type="evidence" value="ECO:0007669"/>
    <property type="project" value="TreeGrafter"/>
</dbReference>
<dbReference type="EMBL" id="SGPK01000025">
    <property type="protein sequence ID" value="THH10893.1"/>
    <property type="molecule type" value="Genomic_DNA"/>
</dbReference>
<feature type="transmembrane region" description="Helical" evidence="11">
    <location>
        <begin position="852"/>
        <end position="869"/>
    </location>
</feature>
<reference evidence="12 13" key="1">
    <citation type="submission" date="2019-02" db="EMBL/GenBank/DDBJ databases">
        <title>Genome sequencing of the rare red list fungi Phellinidium pouzarii.</title>
        <authorList>
            <person name="Buettner E."/>
            <person name="Kellner H."/>
        </authorList>
    </citation>
    <scope>NUCLEOTIDE SEQUENCE [LARGE SCALE GENOMIC DNA]</scope>
    <source>
        <strain evidence="12 13">DSM 108285</strain>
    </source>
</reference>
<protein>
    <recommendedName>
        <fullName evidence="3">dolichol kinase</fullName>
        <ecNumber evidence="3">2.7.1.108</ecNumber>
    </recommendedName>
</protein>
<comment type="similarity">
    <text evidence="2">Belongs to the polyprenol kinase family.</text>
</comment>
<feature type="transmembrane region" description="Helical" evidence="11">
    <location>
        <begin position="460"/>
        <end position="478"/>
    </location>
</feature>
<accession>A0A4V3XDS6</accession>
<feature type="compositionally biased region" description="Low complexity" evidence="10">
    <location>
        <begin position="145"/>
        <end position="155"/>
    </location>
</feature>
<evidence type="ECO:0000256" key="7">
    <source>
        <dbReference type="ARBA" id="ARBA00022824"/>
    </source>
</evidence>
<sequence length="977" mass="108611">MLLTYENGLTCRVVCVVVVDSKKLLRLQRFAVNGDHRQPTSSLLHQAGSFAIISLSPEGQRCWYEREGRQGCAASPRAIEWHQGEASTRLEHELSSWVIQSGESSSSDSEDGLQHHHPQNRHNDTPTKSVANGKASPRLQPQDGSTNSSRSSSPNFPSPSLPGMRRSRSPIVKALSGYPPSSTRRTFSPSGTQRNKTHAHPLSSRYLLPATFCVSLPLPWGRKTRKVSGDLRKAGENIVLLASLLFGIEKLWDNTDDSDNWIAFELGGIIFLSILYLIWTHLSYFSLPKAIFAKRSSSQTRHRYRSSSPQVNKRSTTLFNAFPVQKDDFGYVWMTVPKNYRDSTDDGVLTALLLCPLISTACLYASIRSSTMSPSDNALSSSWLIEAPIILPRPNAWSALQSLNRSRHALVQLSSLTSSLLLVHLFMSRIYEGYHRARKAVPESERASVPRREWLRSRLYILYTFSVALAALFAKFVFVISEVGIWRDLSYIDVFAVASFYQLTLYTSIRLAHHSFTLGELGILAFGASIMFMETLHVTIARIWPITTLYIKTFRLPTPLLIFQLALISGSILVGTLLAPLLYLSRHIAQRPLRKLRFPEEKQRHRRLLALAFYLGAALIIGGLIGTWTRWCLNGRDPWLWTIFWILEGKEKWTRPLLLVYWVALACLSVAGWGRQLSRSRKYRQKASFPPVTGLAAETSLPSLQTATGPSSPAFISNYTPSHMDPSSTIAHNSQVSSSTQNALGIQLSLPTLPNGANVSVSTVANDLLDAADKRLPTLSLNARRKFFHALAVVMFVPGIAVDPAFTHLSFSVAFAAFTFAEYLRYFALYPFGAALHVFLTEFIDDKDGGTAILSHFYLLTGCASSIWLEGPSKLLGFTGVLALGIGDAMASIVGRRVGRTRWSASSFKTIEGSIAFTVSIVACAWLLRLCGLVEPFDTIRYTTAISIAAVLEALSVQNDNLTLPWYMWSMQVFMGI</sequence>
<name>A0A4V3XDS6_9AGAM</name>
<feature type="region of interest" description="Disordered" evidence="10">
    <location>
        <begin position="98"/>
        <end position="200"/>
    </location>
</feature>
<keyword evidence="8 11" id="KW-1133">Transmembrane helix</keyword>
<feature type="transmembrane region" description="Helical" evidence="11">
    <location>
        <begin position="606"/>
        <end position="628"/>
    </location>
</feature>
<evidence type="ECO:0000256" key="1">
    <source>
        <dbReference type="ARBA" id="ARBA00004477"/>
    </source>
</evidence>
<feature type="transmembrane region" description="Helical" evidence="11">
    <location>
        <begin position="260"/>
        <end position="279"/>
    </location>
</feature>
<evidence type="ECO:0000256" key="3">
    <source>
        <dbReference type="ARBA" id="ARBA00012132"/>
    </source>
</evidence>
<evidence type="ECO:0000313" key="12">
    <source>
        <dbReference type="EMBL" id="THH10893.1"/>
    </source>
</evidence>
<keyword evidence="4" id="KW-0808">Transferase</keyword>
<keyword evidence="7" id="KW-0256">Endoplasmic reticulum</keyword>
<dbReference type="GO" id="GO:0004168">
    <property type="term" value="F:dolichol kinase activity"/>
    <property type="evidence" value="ECO:0007669"/>
    <property type="project" value="UniProtKB-EC"/>
</dbReference>
<feature type="transmembrane region" description="Helical" evidence="11">
    <location>
        <begin position="490"/>
        <end position="509"/>
    </location>
</feature>
<feature type="transmembrane region" description="Helical" evidence="11">
    <location>
        <begin position="409"/>
        <end position="427"/>
    </location>
</feature>
<evidence type="ECO:0000256" key="6">
    <source>
        <dbReference type="ARBA" id="ARBA00022777"/>
    </source>
</evidence>
<evidence type="ECO:0000256" key="10">
    <source>
        <dbReference type="SAM" id="MobiDB-lite"/>
    </source>
</evidence>
<feature type="compositionally biased region" description="Low complexity" evidence="10">
    <location>
        <begin position="179"/>
        <end position="190"/>
    </location>
</feature>
<feature type="transmembrane region" description="Helical" evidence="11">
    <location>
        <begin position="907"/>
        <end position="928"/>
    </location>
</feature>
<evidence type="ECO:0000256" key="8">
    <source>
        <dbReference type="ARBA" id="ARBA00022989"/>
    </source>
</evidence>
<evidence type="ECO:0000256" key="5">
    <source>
        <dbReference type="ARBA" id="ARBA00022692"/>
    </source>
</evidence>
<keyword evidence="6" id="KW-0418">Kinase</keyword>
<dbReference type="PANTHER" id="PTHR13205">
    <property type="entry name" value="TRANSMEMBRANE PROTEIN 15-RELATED"/>
    <property type="match status" value="1"/>
</dbReference>
<feature type="transmembrane region" description="Helical" evidence="11">
    <location>
        <begin position="823"/>
        <end position="840"/>
    </location>
</feature>
<evidence type="ECO:0000256" key="9">
    <source>
        <dbReference type="ARBA" id="ARBA00023136"/>
    </source>
</evidence>
<feature type="transmembrane region" description="Helical" evidence="11">
    <location>
        <begin position="657"/>
        <end position="674"/>
    </location>
</feature>
<keyword evidence="5 11" id="KW-0812">Transmembrane</keyword>
<feature type="transmembrane region" description="Helical" evidence="11">
    <location>
        <begin position="348"/>
        <end position="367"/>
    </location>
</feature>
<evidence type="ECO:0000256" key="11">
    <source>
        <dbReference type="SAM" id="Phobius"/>
    </source>
</evidence>
<comment type="caution">
    <text evidence="12">The sequence shown here is derived from an EMBL/GenBank/DDBJ whole genome shotgun (WGS) entry which is preliminary data.</text>
</comment>